<keyword evidence="4" id="KW-1185">Reference proteome</keyword>
<accession>A0A444X1U3</accession>
<evidence type="ECO:0000313" key="4">
    <source>
        <dbReference type="Proteomes" id="UP000289738"/>
    </source>
</evidence>
<feature type="domain" description="MULE transposase" evidence="2">
    <location>
        <begin position="218"/>
        <end position="304"/>
    </location>
</feature>
<keyword evidence="1" id="KW-0539">Nucleus</keyword>
<dbReference type="Pfam" id="PF10551">
    <property type="entry name" value="MULE"/>
    <property type="match status" value="1"/>
</dbReference>
<dbReference type="GO" id="GO:0006355">
    <property type="term" value="P:regulation of DNA-templated transcription"/>
    <property type="evidence" value="ECO:0007669"/>
    <property type="project" value="UniProtKB-UniRule"/>
</dbReference>
<evidence type="ECO:0000256" key="1">
    <source>
        <dbReference type="RuleBase" id="RU367018"/>
    </source>
</evidence>
<keyword evidence="1" id="KW-0863">Zinc-finger</keyword>
<protein>
    <recommendedName>
        <fullName evidence="1">Protein FAR1-RELATED SEQUENCE</fullName>
    </recommendedName>
</protein>
<dbReference type="PANTHER" id="PTHR31669:SF283">
    <property type="entry name" value="PROTEIN FAR1-RELATED SEQUENCE"/>
    <property type="match status" value="1"/>
</dbReference>
<dbReference type="STRING" id="3818.A0A444X1U3"/>
<dbReference type="InterPro" id="IPR018289">
    <property type="entry name" value="MULE_transposase_dom"/>
</dbReference>
<evidence type="ECO:0000259" key="2">
    <source>
        <dbReference type="Pfam" id="PF10551"/>
    </source>
</evidence>
<comment type="caution">
    <text evidence="3">The sequence shown here is derived from an EMBL/GenBank/DDBJ whole genome shotgun (WGS) entry which is preliminary data.</text>
</comment>
<comment type="similarity">
    <text evidence="1">Belongs to the FHY3/FAR1 family.</text>
</comment>
<dbReference type="PANTHER" id="PTHR31669">
    <property type="entry name" value="PROTEIN FAR1-RELATED SEQUENCE 10-RELATED"/>
    <property type="match status" value="1"/>
</dbReference>
<keyword evidence="1" id="KW-0479">Metal-binding</keyword>
<organism evidence="3 4">
    <name type="scientific">Arachis hypogaea</name>
    <name type="common">Peanut</name>
    <dbReference type="NCBI Taxonomy" id="3818"/>
    <lineage>
        <taxon>Eukaryota</taxon>
        <taxon>Viridiplantae</taxon>
        <taxon>Streptophyta</taxon>
        <taxon>Embryophyta</taxon>
        <taxon>Tracheophyta</taxon>
        <taxon>Spermatophyta</taxon>
        <taxon>Magnoliopsida</taxon>
        <taxon>eudicotyledons</taxon>
        <taxon>Gunneridae</taxon>
        <taxon>Pentapetalae</taxon>
        <taxon>rosids</taxon>
        <taxon>fabids</taxon>
        <taxon>Fabales</taxon>
        <taxon>Fabaceae</taxon>
        <taxon>Papilionoideae</taxon>
        <taxon>50 kb inversion clade</taxon>
        <taxon>dalbergioids sensu lato</taxon>
        <taxon>Dalbergieae</taxon>
        <taxon>Pterocarpus clade</taxon>
        <taxon>Arachis</taxon>
    </lineage>
</organism>
<dbReference type="InterPro" id="IPR031052">
    <property type="entry name" value="FHY3/FAR1"/>
</dbReference>
<dbReference type="GO" id="GO:0008270">
    <property type="term" value="F:zinc ion binding"/>
    <property type="evidence" value="ECO:0007669"/>
    <property type="project" value="UniProtKB-UniRule"/>
</dbReference>
<reference evidence="3 4" key="1">
    <citation type="submission" date="2019-01" db="EMBL/GenBank/DDBJ databases">
        <title>Sequencing of cultivated peanut Arachis hypogaea provides insights into genome evolution and oil improvement.</title>
        <authorList>
            <person name="Chen X."/>
        </authorList>
    </citation>
    <scope>NUCLEOTIDE SEQUENCE [LARGE SCALE GENOMIC DNA]</scope>
    <source>
        <strain evidence="4">cv. Fuhuasheng</strain>
        <tissue evidence="3">Leaves</tissue>
    </source>
</reference>
<evidence type="ECO:0000313" key="3">
    <source>
        <dbReference type="EMBL" id="RYQ83615.1"/>
    </source>
</evidence>
<name>A0A444X1U3_ARAHY</name>
<comment type="subcellular location">
    <subcellularLocation>
        <location evidence="1">Nucleus</location>
    </subcellularLocation>
</comment>
<dbReference type="GO" id="GO:0005634">
    <property type="term" value="C:nucleus"/>
    <property type="evidence" value="ECO:0007669"/>
    <property type="project" value="UniProtKB-SubCell"/>
</dbReference>
<sequence>MCLEVSSSRRKSPRSIAISFLLGRGIPLHAPHFSSLRSCHCMHLTLRFLLFSMLPSALLRFRNLQKLFSAPFTSGSCYLRVLIITFDSMESTTLNDEHRNDILLIKIDRLHTKSWYLLELTNPTSEQNCKARIIVKRDKKLKYVLTFVNIQHNHAISPSMTNTLSIATAVSGYDKLTFTKNDLQNHVAKIKLDEQHRIENAFGADARSCAAYKHFGDVVSFDTMCQTNRYDMPFASFVEVNHYGQSLLYGYALLSCKEESFFIWLFDYWMRCMSSKPPIGILTDQRKAMQNSIENLLPMTQHRWKHLRALGLILSIDSIYMIIIGLYEERDKWVPIFLNNSFWAGINSIQRSKSMHAFMKGYLTSKSNL</sequence>
<dbReference type="EMBL" id="SDMP01000020">
    <property type="protein sequence ID" value="RYQ83615.1"/>
    <property type="molecule type" value="Genomic_DNA"/>
</dbReference>
<proteinExistence type="inferred from homology"/>
<comment type="function">
    <text evidence="1">Putative transcription activator involved in regulating light control of development.</text>
</comment>
<dbReference type="Proteomes" id="UP000289738">
    <property type="component" value="Chromosome B10"/>
</dbReference>
<keyword evidence="1" id="KW-0862">Zinc</keyword>
<dbReference type="AlphaFoldDB" id="A0A444X1U3"/>
<gene>
    <name evidence="3" type="ORF">Ahy_B10g102372</name>
</gene>